<dbReference type="GO" id="GO:0016740">
    <property type="term" value="F:transferase activity"/>
    <property type="evidence" value="ECO:0007669"/>
    <property type="project" value="UniProtKB-KW"/>
</dbReference>
<accession>A0A1V0SL03</accession>
<protein>
    <submittedName>
        <fullName evidence="1">Glycosyltransferase</fullName>
    </submittedName>
</protein>
<sequence length="217" mass="25252">MENIVQNQEITNARIGPYLIGPGDNNINGIICINLINRPERRQKFMERWKDYPYQFFTATPHTNPVRGCFESHVSCIKYAKEQGWKNVLILEDDAMIVKNLNDVPIFPDGWEMVYLGGLCIHIKDWSQLNNNYVSGHVFACHAYIVNSSIFDEILTKSETSTKPIDAFFSDQIQGHHNTYMIKISHIVQEAGWSDIENKQKWENFHWPVVGERWHTP</sequence>
<reference evidence="1" key="1">
    <citation type="journal article" date="2017" name="Science">
        <title>Giant viruses with an expanded complement of translation system components.</title>
        <authorList>
            <person name="Schulz F."/>
            <person name="Yutin N."/>
            <person name="Ivanova N.N."/>
            <person name="Ortega D.R."/>
            <person name="Lee T.K."/>
            <person name="Vierheilig J."/>
            <person name="Daims H."/>
            <person name="Horn M."/>
            <person name="Wagner M."/>
            <person name="Jensen G.J."/>
            <person name="Kyrpides N.C."/>
            <person name="Koonin E.V."/>
            <person name="Woyke T."/>
        </authorList>
    </citation>
    <scope>NUCLEOTIDE SEQUENCE</scope>
    <source>
        <strain evidence="1">KNV1</strain>
    </source>
</reference>
<name>A0A1V0SL03_9VIRU</name>
<organism evidence="1">
    <name type="scientific">Klosneuvirus KNV1</name>
    <dbReference type="NCBI Taxonomy" id="1977640"/>
    <lineage>
        <taxon>Viruses</taxon>
        <taxon>Varidnaviria</taxon>
        <taxon>Bamfordvirae</taxon>
        <taxon>Nucleocytoviricota</taxon>
        <taxon>Megaviricetes</taxon>
        <taxon>Imitervirales</taxon>
        <taxon>Mimiviridae</taxon>
        <taxon>Klosneuvirinae</taxon>
        <taxon>Klosneuvirus</taxon>
    </lineage>
</organism>
<proteinExistence type="predicted"/>
<keyword evidence="1" id="KW-0808">Transferase</keyword>
<dbReference type="EMBL" id="KY684112">
    <property type="protein sequence ID" value="ARF12393.1"/>
    <property type="molecule type" value="Genomic_DNA"/>
</dbReference>
<evidence type="ECO:0000313" key="1">
    <source>
        <dbReference type="EMBL" id="ARF12393.1"/>
    </source>
</evidence>
<gene>
    <name evidence="1" type="ORF">Klosneuvirus_5_63</name>
</gene>